<comment type="caution">
    <text evidence="1">The sequence shown here is derived from an EMBL/GenBank/DDBJ whole genome shotgun (WGS) entry which is preliminary data.</text>
</comment>
<keyword evidence="2" id="KW-1185">Reference proteome</keyword>
<protein>
    <submittedName>
        <fullName evidence="1">Uncharacterized protein</fullName>
    </submittedName>
</protein>
<dbReference type="Proteomes" id="UP001552427">
    <property type="component" value="Unassembled WGS sequence"/>
</dbReference>
<dbReference type="EMBL" id="JBFARM010000003">
    <property type="protein sequence ID" value="MEV4286090.1"/>
    <property type="molecule type" value="Genomic_DNA"/>
</dbReference>
<evidence type="ECO:0000313" key="2">
    <source>
        <dbReference type="Proteomes" id="UP001552427"/>
    </source>
</evidence>
<accession>A0ABV3H1R5</accession>
<reference evidence="1 2" key="1">
    <citation type="submission" date="2024-06" db="EMBL/GenBank/DDBJ databases">
        <title>The Natural Products Discovery Center: Release of the First 8490 Sequenced Strains for Exploring Actinobacteria Biosynthetic Diversity.</title>
        <authorList>
            <person name="Kalkreuter E."/>
            <person name="Kautsar S.A."/>
            <person name="Yang D."/>
            <person name="Bader C.D."/>
            <person name="Teijaro C.N."/>
            <person name="Fluegel L."/>
            <person name="Davis C.M."/>
            <person name="Simpson J.R."/>
            <person name="Lauterbach L."/>
            <person name="Steele A.D."/>
            <person name="Gui C."/>
            <person name="Meng S."/>
            <person name="Li G."/>
            <person name="Viehrig K."/>
            <person name="Ye F."/>
            <person name="Su P."/>
            <person name="Kiefer A.F."/>
            <person name="Nichols A."/>
            <person name="Cepeda A.J."/>
            <person name="Yan W."/>
            <person name="Fan B."/>
            <person name="Jiang Y."/>
            <person name="Adhikari A."/>
            <person name="Zheng C.-J."/>
            <person name="Schuster L."/>
            <person name="Cowan T.M."/>
            <person name="Smanski M.J."/>
            <person name="Chevrette M.G."/>
            <person name="De Carvalho L.P.S."/>
            <person name="Shen B."/>
        </authorList>
    </citation>
    <scope>NUCLEOTIDE SEQUENCE [LARGE SCALE GENOMIC DNA]</scope>
    <source>
        <strain evidence="1 2">NPDC049574</strain>
    </source>
</reference>
<proteinExistence type="predicted"/>
<evidence type="ECO:0000313" key="1">
    <source>
        <dbReference type="EMBL" id="MEV4286090.1"/>
    </source>
</evidence>
<gene>
    <name evidence="1" type="ORF">AB0K40_11360</name>
</gene>
<organism evidence="1 2">
    <name type="scientific">Nonomuraea bangladeshensis</name>
    <dbReference type="NCBI Taxonomy" id="404385"/>
    <lineage>
        <taxon>Bacteria</taxon>
        <taxon>Bacillati</taxon>
        <taxon>Actinomycetota</taxon>
        <taxon>Actinomycetes</taxon>
        <taxon>Streptosporangiales</taxon>
        <taxon>Streptosporangiaceae</taxon>
        <taxon>Nonomuraea</taxon>
    </lineage>
</organism>
<name>A0ABV3H1R5_9ACTN</name>
<dbReference type="RefSeq" id="WP_364447697.1">
    <property type="nucleotide sequence ID" value="NZ_JBFARM010000003.1"/>
</dbReference>
<sequence length="118" mass="12915">MAHVRIDDGTLVVEMTGLDKLWTLKSRLTIPLGNVRGVTYDPGMIAERKGIRAPGVHLPGVIVAGTFHLDGEQVFWDVRNPAKAIVIQLADERYTRLVVQVDDPRAAVTLIEGAITMS</sequence>